<gene>
    <name evidence="2" type="ORF">ENJ89_03430</name>
</gene>
<dbReference type="InterPro" id="IPR036249">
    <property type="entry name" value="Thioredoxin-like_sf"/>
</dbReference>
<protein>
    <recommendedName>
        <fullName evidence="3">Transcriptional regulator</fullName>
    </recommendedName>
</protein>
<dbReference type="SUPFAM" id="SSF52833">
    <property type="entry name" value="Thioredoxin-like"/>
    <property type="match status" value="1"/>
</dbReference>
<feature type="signal peptide" evidence="1">
    <location>
        <begin position="1"/>
        <end position="18"/>
    </location>
</feature>
<dbReference type="Pfam" id="PF09695">
    <property type="entry name" value="YtfJ_HI0045"/>
    <property type="match status" value="1"/>
</dbReference>
<dbReference type="Proteomes" id="UP000886124">
    <property type="component" value="Unassembled WGS sequence"/>
</dbReference>
<evidence type="ECO:0008006" key="3">
    <source>
        <dbReference type="Google" id="ProtNLM"/>
    </source>
</evidence>
<name>A0A7V5UEI8_CALAY</name>
<keyword evidence="1" id="KW-0732">Signal</keyword>
<organism evidence="2">
    <name type="scientific">Caldithrix abyssi</name>
    <dbReference type="NCBI Taxonomy" id="187145"/>
    <lineage>
        <taxon>Bacteria</taxon>
        <taxon>Pseudomonadati</taxon>
        <taxon>Calditrichota</taxon>
        <taxon>Calditrichia</taxon>
        <taxon>Calditrichales</taxon>
        <taxon>Calditrichaceae</taxon>
        <taxon>Caldithrix</taxon>
    </lineage>
</organism>
<dbReference type="Gene3D" id="3.40.30.10">
    <property type="entry name" value="Glutaredoxin"/>
    <property type="match status" value="1"/>
</dbReference>
<evidence type="ECO:0000313" key="2">
    <source>
        <dbReference type="EMBL" id="HHJ52224.1"/>
    </source>
</evidence>
<dbReference type="EMBL" id="DROD01000234">
    <property type="protein sequence ID" value="HHJ52224.1"/>
    <property type="molecule type" value="Genomic_DNA"/>
</dbReference>
<dbReference type="AlphaFoldDB" id="A0A7V5UEI8"/>
<proteinExistence type="predicted"/>
<dbReference type="InterPro" id="IPR006513">
    <property type="entry name" value="YtfJ_HI0045"/>
</dbReference>
<comment type="caution">
    <text evidence="2">The sequence shown here is derived from an EMBL/GenBank/DDBJ whole genome shotgun (WGS) entry which is preliminary data.</text>
</comment>
<accession>A0A7V5UEI8</accession>
<sequence>MRKLIFFLVISLAGLLLAQEPLQVGMKASDWEFPDADGKMYTMDSWKGKVLQVNYVDPDESELNEPFNEAVKKAIEVDSIISRDKFKGMGIVDTKSTWKPDFLIRAIAGRKAKKYNTTILFDYDAKLRKAWGLKEDSYNVIILDKNRVCRAIVRGKIPDDQIPKLVKLIQDLQNE</sequence>
<evidence type="ECO:0000256" key="1">
    <source>
        <dbReference type="SAM" id="SignalP"/>
    </source>
</evidence>
<reference evidence="2" key="1">
    <citation type="journal article" date="2020" name="mSystems">
        <title>Genome- and Community-Level Interaction Insights into Carbon Utilization and Element Cycling Functions of Hydrothermarchaeota in Hydrothermal Sediment.</title>
        <authorList>
            <person name="Zhou Z."/>
            <person name="Liu Y."/>
            <person name="Xu W."/>
            <person name="Pan J."/>
            <person name="Luo Z.H."/>
            <person name="Li M."/>
        </authorList>
    </citation>
    <scope>NUCLEOTIDE SEQUENCE [LARGE SCALE GENOMIC DNA]</scope>
    <source>
        <strain evidence="2">HyVt-527</strain>
    </source>
</reference>
<feature type="chain" id="PRO_5031026664" description="Transcriptional regulator" evidence="1">
    <location>
        <begin position="19"/>
        <end position="175"/>
    </location>
</feature>